<protein>
    <submittedName>
        <fullName evidence="3">Uncharacterized protein</fullName>
    </submittedName>
</protein>
<comment type="caution">
    <text evidence="3">The sequence shown here is derived from an EMBL/GenBank/DDBJ whole genome shotgun (WGS) entry which is preliminary data.</text>
</comment>
<sequence>MKPQTIGSSRVHKSNKHSREEGPTWLIIAAGAVLSTLSIRLGYKLKQAIDSKPPPKQNAATTNLKGGRGEMENRPM</sequence>
<dbReference type="EMBL" id="LXQA010080264">
    <property type="protein sequence ID" value="MCI11466.1"/>
    <property type="molecule type" value="Genomic_DNA"/>
</dbReference>
<dbReference type="AlphaFoldDB" id="A0A392PJI4"/>
<feature type="compositionally biased region" description="Basic and acidic residues" evidence="1">
    <location>
        <begin position="67"/>
        <end position="76"/>
    </location>
</feature>
<organism evidence="3 4">
    <name type="scientific">Trifolium medium</name>
    <dbReference type="NCBI Taxonomy" id="97028"/>
    <lineage>
        <taxon>Eukaryota</taxon>
        <taxon>Viridiplantae</taxon>
        <taxon>Streptophyta</taxon>
        <taxon>Embryophyta</taxon>
        <taxon>Tracheophyta</taxon>
        <taxon>Spermatophyta</taxon>
        <taxon>Magnoliopsida</taxon>
        <taxon>eudicotyledons</taxon>
        <taxon>Gunneridae</taxon>
        <taxon>Pentapetalae</taxon>
        <taxon>rosids</taxon>
        <taxon>fabids</taxon>
        <taxon>Fabales</taxon>
        <taxon>Fabaceae</taxon>
        <taxon>Papilionoideae</taxon>
        <taxon>50 kb inversion clade</taxon>
        <taxon>NPAAA clade</taxon>
        <taxon>Hologalegina</taxon>
        <taxon>IRL clade</taxon>
        <taxon>Trifolieae</taxon>
        <taxon>Trifolium</taxon>
    </lineage>
</organism>
<dbReference type="Proteomes" id="UP000265520">
    <property type="component" value="Unassembled WGS sequence"/>
</dbReference>
<dbReference type="PANTHER" id="PTHR34462:SF1">
    <property type="entry name" value="OS05G0587400 PROTEIN"/>
    <property type="match status" value="1"/>
</dbReference>
<evidence type="ECO:0000256" key="2">
    <source>
        <dbReference type="SAM" id="Phobius"/>
    </source>
</evidence>
<keyword evidence="4" id="KW-1185">Reference proteome</keyword>
<dbReference type="PANTHER" id="PTHR34462">
    <property type="entry name" value="OS05G0587400 PROTEIN"/>
    <property type="match status" value="1"/>
</dbReference>
<feature type="transmembrane region" description="Helical" evidence="2">
    <location>
        <begin position="24"/>
        <end position="43"/>
    </location>
</feature>
<keyword evidence="2" id="KW-0812">Transmembrane</keyword>
<evidence type="ECO:0000313" key="3">
    <source>
        <dbReference type="EMBL" id="MCI11466.1"/>
    </source>
</evidence>
<name>A0A392PJI4_9FABA</name>
<proteinExistence type="predicted"/>
<feature type="region of interest" description="Disordered" evidence="1">
    <location>
        <begin position="49"/>
        <end position="76"/>
    </location>
</feature>
<evidence type="ECO:0000313" key="4">
    <source>
        <dbReference type="Proteomes" id="UP000265520"/>
    </source>
</evidence>
<feature type="region of interest" description="Disordered" evidence="1">
    <location>
        <begin position="1"/>
        <end position="23"/>
    </location>
</feature>
<accession>A0A392PJI4</accession>
<keyword evidence="2" id="KW-1133">Transmembrane helix</keyword>
<keyword evidence="2" id="KW-0472">Membrane</keyword>
<reference evidence="3 4" key="1">
    <citation type="journal article" date="2018" name="Front. Plant Sci.">
        <title>Red Clover (Trifolium pratense) and Zigzag Clover (T. medium) - A Picture of Genomic Similarities and Differences.</title>
        <authorList>
            <person name="Dluhosova J."/>
            <person name="Istvanek J."/>
            <person name="Nedelnik J."/>
            <person name="Repkova J."/>
        </authorList>
    </citation>
    <scope>NUCLEOTIDE SEQUENCE [LARGE SCALE GENOMIC DNA]</scope>
    <source>
        <strain evidence="4">cv. 10/8</strain>
        <tissue evidence="3">Leaf</tissue>
    </source>
</reference>
<evidence type="ECO:0000256" key="1">
    <source>
        <dbReference type="SAM" id="MobiDB-lite"/>
    </source>
</evidence>